<dbReference type="Proteomes" id="UP000663828">
    <property type="component" value="Unassembled WGS sequence"/>
</dbReference>
<protein>
    <submittedName>
        <fullName evidence="2">Uncharacterized protein</fullName>
    </submittedName>
</protein>
<keyword evidence="3" id="KW-1185">Reference proteome</keyword>
<sequence>MNFISNYIDDVHQNYLELIDKYRDGTSPTEPHLAFIYNIIEIKQCCGFYYNNNLLKSEWTYFNTYFHRNCRLDVEQWYPSLELRHAPCIVFFNEYRTLLFILFAINVCLTTAAIILSWIYVILLKRERTRRNQSRVFVNYQPPTVYPPNVYNSAPPAYPEIVQHNSKANLPD</sequence>
<comment type="caution">
    <text evidence="2">The sequence shown here is derived from an EMBL/GenBank/DDBJ whole genome shotgun (WGS) entry which is preliminary data.</text>
</comment>
<keyword evidence="1" id="KW-0812">Transmembrane</keyword>
<proteinExistence type="predicted"/>
<organism evidence="2 3">
    <name type="scientific">Adineta ricciae</name>
    <name type="common">Rotifer</name>
    <dbReference type="NCBI Taxonomy" id="249248"/>
    <lineage>
        <taxon>Eukaryota</taxon>
        <taxon>Metazoa</taxon>
        <taxon>Spiralia</taxon>
        <taxon>Gnathifera</taxon>
        <taxon>Rotifera</taxon>
        <taxon>Eurotatoria</taxon>
        <taxon>Bdelloidea</taxon>
        <taxon>Adinetida</taxon>
        <taxon>Adinetidae</taxon>
        <taxon>Adineta</taxon>
    </lineage>
</organism>
<gene>
    <name evidence="2" type="ORF">XAT740_LOCUS12301</name>
</gene>
<keyword evidence="1" id="KW-0472">Membrane</keyword>
<evidence type="ECO:0000256" key="1">
    <source>
        <dbReference type="SAM" id="Phobius"/>
    </source>
</evidence>
<name>A0A814FMK4_ADIRI</name>
<dbReference type="EMBL" id="CAJNOR010000693">
    <property type="protein sequence ID" value="CAF0983343.1"/>
    <property type="molecule type" value="Genomic_DNA"/>
</dbReference>
<feature type="transmembrane region" description="Helical" evidence="1">
    <location>
        <begin position="98"/>
        <end position="123"/>
    </location>
</feature>
<dbReference type="AlphaFoldDB" id="A0A814FMK4"/>
<reference evidence="2" key="1">
    <citation type="submission" date="2021-02" db="EMBL/GenBank/DDBJ databases">
        <authorList>
            <person name="Nowell W R."/>
        </authorList>
    </citation>
    <scope>NUCLEOTIDE SEQUENCE</scope>
</reference>
<evidence type="ECO:0000313" key="2">
    <source>
        <dbReference type="EMBL" id="CAF0983343.1"/>
    </source>
</evidence>
<evidence type="ECO:0000313" key="3">
    <source>
        <dbReference type="Proteomes" id="UP000663828"/>
    </source>
</evidence>
<accession>A0A814FMK4</accession>
<keyword evidence="1" id="KW-1133">Transmembrane helix</keyword>